<evidence type="ECO:0000256" key="4">
    <source>
        <dbReference type="ARBA" id="ARBA00022692"/>
    </source>
</evidence>
<dbReference type="RefSeq" id="WP_140701039.1">
    <property type="nucleotide sequence ID" value="NZ_VFSY01000023.1"/>
</dbReference>
<evidence type="ECO:0000256" key="7">
    <source>
        <dbReference type="ARBA" id="ARBA00023065"/>
    </source>
</evidence>
<evidence type="ECO:0000256" key="10">
    <source>
        <dbReference type="ARBA" id="ARBA00025198"/>
    </source>
</evidence>
<evidence type="ECO:0000256" key="12">
    <source>
        <dbReference type="HAMAP-Rule" id="MF_01398"/>
    </source>
</evidence>
<keyword evidence="6 12" id="KW-1133">Transmembrane helix</keyword>
<reference evidence="14 15" key="1">
    <citation type="submission" date="2019-06" db="EMBL/GenBank/DDBJ databases">
        <title>A comparative genomics study of ostrich specific Mycoplasmas.</title>
        <authorList>
            <person name="Botes A."/>
            <person name="Nel T."/>
        </authorList>
    </citation>
    <scope>NUCLEOTIDE SEQUENCE [LARGE SCALE GENOMIC DNA]</scope>
    <source>
        <strain evidence="14 15">Ms01</strain>
    </source>
</reference>
<evidence type="ECO:0000256" key="1">
    <source>
        <dbReference type="ARBA" id="ARBA00005513"/>
    </source>
</evidence>
<feature type="transmembrane region" description="Helical" evidence="12">
    <location>
        <begin position="30"/>
        <end position="54"/>
    </location>
</feature>
<dbReference type="GO" id="GO:0005886">
    <property type="term" value="C:plasma membrane"/>
    <property type="evidence" value="ECO:0007669"/>
    <property type="project" value="UniProtKB-SubCell"/>
</dbReference>
<evidence type="ECO:0000256" key="11">
    <source>
        <dbReference type="ARBA" id="ARBA00037847"/>
    </source>
</evidence>
<evidence type="ECO:0000256" key="5">
    <source>
        <dbReference type="ARBA" id="ARBA00022781"/>
    </source>
</evidence>
<name>A0A502M2E5_9MOLU</name>
<accession>A0A502M2E5</accession>
<dbReference type="PANTHER" id="PTHR33445">
    <property type="entry name" value="ATP SYNTHASE SUBUNIT B', CHLOROPLASTIC"/>
    <property type="match status" value="1"/>
</dbReference>
<evidence type="ECO:0000313" key="15">
    <source>
        <dbReference type="Proteomes" id="UP000317904"/>
    </source>
</evidence>
<dbReference type="HAMAP" id="MF_01398">
    <property type="entry name" value="ATP_synth_b_bprime"/>
    <property type="match status" value="1"/>
</dbReference>
<proteinExistence type="inferred from homology"/>
<keyword evidence="9 12" id="KW-0066">ATP synthesis</keyword>
<comment type="function">
    <text evidence="12">Component of the F(0) channel, it forms part of the peripheral stalk, linking F(1) to F(0).</text>
</comment>
<organism evidence="14 15">
    <name type="scientific">Mycoplasma struthionis</name>
    <dbReference type="NCBI Taxonomy" id="538220"/>
    <lineage>
        <taxon>Bacteria</taxon>
        <taxon>Bacillati</taxon>
        <taxon>Mycoplasmatota</taxon>
        <taxon>Mollicutes</taxon>
        <taxon>Mycoplasmataceae</taxon>
        <taxon>Mycoplasma</taxon>
    </lineage>
</organism>
<keyword evidence="8 12" id="KW-0472">Membrane</keyword>
<dbReference type="GO" id="GO:0012505">
    <property type="term" value="C:endomembrane system"/>
    <property type="evidence" value="ECO:0007669"/>
    <property type="project" value="UniProtKB-SubCell"/>
</dbReference>
<dbReference type="GO" id="GO:0046961">
    <property type="term" value="F:proton-transporting ATPase activity, rotational mechanism"/>
    <property type="evidence" value="ECO:0007669"/>
    <property type="project" value="TreeGrafter"/>
</dbReference>
<keyword evidence="2 12" id="KW-0813">Transport</keyword>
<dbReference type="EMBL" id="VFSY01000023">
    <property type="protein sequence ID" value="TPI01939.1"/>
    <property type="molecule type" value="Genomic_DNA"/>
</dbReference>
<keyword evidence="5 12" id="KW-0375">Hydrogen ion transport</keyword>
<comment type="subunit">
    <text evidence="12">F-type ATPases have 2 components, F(1) - the catalytic core - and F(0) - the membrane proton channel. F(1) has five subunits: alpha(3), beta(3), gamma(1), delta(1), epsilon(1). F(0) has three main subunits: a(1), b(2) and c(10-14). The alpha and beta chains form an alternating ring which encloses part of the gamma chain. F(1) is attached to F(0) by a central stalk formed by the gamma and epsilon chains, while a peripheral stalk is formed by the delta and b chains.</text>
</comment>
<dbReference type="Proteomes" id="UP000317904">
    <property type="component" value="Unassembled WGS sequence"/>
</dbReference>
<evidence type="ECO:0000256" key="8">
    <source>
        <dbReference type="ARBA" id="ARBA00023136"/>
    </source>
</evidence>
<keyword evidence="7 12" id="KW-0406">Ion transport</keyword>
<sequence>MQYAINLEEVSQAKPTISDELGKAFDGLTFSWPFFVFSLLTLVLLTLIITFLVYKPIKKMLKNRQKFIQDNIDESIKVKEEALKAREENDKKILDAANQAATIINKARVESERIIQSGADAAKKKADMILETATVLTNKKAAEFEKNQKKIIMENAIDIAKKIIGREIKDKDNLKLIKQVLEEQE</sequence>
<dbReference type="GO" id="GO:0045259">
    <property type="term" value="C:proton-transporting ATP synthase complex"/>
    <property type="evidence" value="ECO:0007669"/>
    <property type="project" value="UniProtKB-KW"/>
</dbReference>
<keyword evidence="12" id="KW-1003">Cell membrane</keyword>
<dbReference type="PANTHER" id="PTHR33445:SF2">
    <property type="entry name" value="ATP SYNTHASE SUBUNIT B', CHLOROPLASTIC"/>
    <property type="match status" value="1"/>
</dbReference>
<dbReference type="InterPro" id="IPR002146">
    <property type="entry name" value="ATP_synth_b/b'su_bac/chlpt"/>
</dbReference>
<comment type="caution">
    <text evidence="14">The sequence shown here is derived from an EMBL/GenBank/DDBJ whole genome shotgun (WGS) entry which is preliminary data.</text>
</comment>
<keyword evidence="4 12" id="KW-0812">Transmembrane</keyword>
<dbReference type="CDD" id="cd06503">
    <property type="entry name" value="ATP-synt_Fo_b"/>
    <property type="match status" value="1"/>
</dbReference>
<dbReference type="AlphaFoldDB" id="A0A502M2E5"/>
<comment type="function">
    <text evidence="10 12">F(1)F(0) ATP synthase produces ATP from ADP in the presence of a proton or sodium gradient. F-type ATPases consist of two structural domains, F(1) containing the extramembraneous catalytic core and F(0) containing the membrane proton channel, linked together by a central stalk and a peripheral stalk. During catalysis, ATP synthesis in the catalytic domain of F(1) is coupled via a rotary mechanism of the central stalk subunits to proton translocation.</text>
</comment>
<evidence type="ECO:0000256" key="3">
    <source>
        <dbReference type="ARBA" id="ARBA00022547"/>
    </source>
</evidence>
<keyword evidence="3 12" id="KW-0138">CF(0)</keyword>
<comment type="subcellular location">
    <subcellularLocation>
        <location evidence="12">Cell membrane</location>
        <topology evidence="12">Single-pass membrane protein</topology>
    </subcellularLocation>
    <subcellularLocation>
        <location evidence="11">Endomembrane system</location>
        <topology evidence="11">Single-pass membrane protein</topology>
    </subcellularLocation>
</comment>
<comment type="similarity">
    <text evidence="1 12 13">Belongs to the ATPase B chain family.</text>
</comment>
<evidence type="ECO:0000256" key="6">
    <source>
        <dbReference type="ARBA" id="ARBA00022989"/>
    </source>
</evidence>
<evidence type="ECO:0000313" key="14">
    <source>
        <dbReference type="EMBL" id="TPI01939.1"/>
    </source>
</evidence>
<evidence type="ECO:0000256" key="9">
    <source>
        <dbReference type="ARBA" id="ARBA00023310"/>
    </source>
</evidence>
<evidence type="ECO:0000256" key="13">
    <source>
        <dbReference type="RuleBase" id="RU003848"/>
    </source>
</evidence>
<protein>
    <recommendedName>
        <fullName evidence="12">ATP synthase subunit b</fullName>
    </recommendedName>
    <alternativeName>
        <fullName evidence="12">ATP synthase F(0) sector subunit b</fullName>
    </alternativeName>
    <alternativeName>
        <fullName evidence="12">ATPase subunit I</fullName>
    </alternativeName>
    <alternativeName>
        <fullName evidence="12">F-type ATPase subunit b</fullName>
        <shortName evidence="12">F-ATPase subunit b</shortName>
    </alternativeName>
</protein>
<dbReference type="GO" id="GO:0046933">
    <property type="term" value="F:proton-transporting ATP synthase activity, rotational mechanism"/>
    <property type="evidence" value="ECO:0007669"/>
    <property type="project" value="UniProtKB-UniRule"/>
</dbReference>
<dbReference type="InterPro" id="IPR050059">
    <property type="entry name" value="ATP_synthase_B_chain"/>
</dbReference>
<evidence type="ECO:0000256" key="2">
    <source>
        <dbReference type="ARBA" id="ARBA00022448"/>
    </source>
</evidence>
<dbReference type="Pfam" id="PF00430">
    <property type="entry name" value="ATP-synt_B"/>
    <property type="match status" value="1"/>
</dbReference>
<gene>
    <name evidence="12" type="primary">atpF</name>
    <name evidence="14" type="ORF">FJM01_01625</name>
</gene>